<gene>
    <name evidence="2" type="ORF">ABXZ36_04655</name>
</gene>
<evidence type="ECO:0000313" key="3">
    <source>
        <dbReference type="Proteomes" id="UP001549799"/>
    </source>
</evidence>
<name>A0ABV2SRZ8_9FLAO</name>
<feature type="region of interest" description="Disordered" evidence="1">
    <location>
        <begin position="106"/>
        <end position="126"/>
    </location>
</feature>
<proteinExistence type="predicted"/>
<dbReference type="RefSeq" id="WP_354614316.1">
    <property type="nucleotide sequence ID" value="NZ_JBEXAE010000002.1"/>
</dbReference>
<comment type="caution">
    <text evidence="2">The sequence shown here is derived from an EMBL/GenBank/DDBJ whole genome shotgun (WGS) entry which is preliminary data.</text>
</comment>
<keyword evidence="3" id="KW-1185">Reference proteome</keyword>
<organism evidence="2 3">
    <name type="scientific">Sediminicola arcticus</name>
    <dbReference type="NCBI Taxonomy" id="1574308"/>
    <lineage>
        <taxon>Bacteria</taxon>
        <taxon>Pseudomonadati</taxon>
        <taxon>Bacteroidota</taxon>
        <taxon>Flavobacteriia</taxon>
        <taxon>Flavobacteriales</taxon>
        <taxon>Flavobacteriaceae</taxon>
        <taxon>Sediminicola</taxon>
    </lineage>
</organism>
<sequence>MKNLKLGVLIVIIVFLLVGCGPIVLSSRPNNPPPLWFYPNRVELVRYVYFPEYSIYYDFYDRVYVYWDTGAWIRTAVLPPRYRTINLSRSRYRRISDFREENIQGYHNENPYRGRSNIGKRSTRGN</sequence>
<dbReference type="EMBL" id="JBEXAE010000002">
    <property type="protein sequence ID" value="MET6989935.1"/>
    <property type="molecule type" value="Genomic_DNA"/>
</dbReference>
<dbReference type="Proteomes" id="UP001549799">
    <property type="component" value="Unassembled WGS sequence"/>
</dbReference>
<reference evidence="2 3" key="1">
    <citation type="submission" date="2024-07" db="EMBL/GenBank/DDBJ databases">
        <title>The genome sequence of type strain Sediminicola arcticus GDMCC 1.2805.</title>
        <authorList>
            <person name="Liu Y."/>
        </authorList>
    </citation>
    <scope>NUCLEOTIDE SEQUENCE [LARGE SCALE GENOMIC DNA]</scope>
    <source>
        <strain evidence="2 3">GDMCC 1.2805</strain>
    </source>
</reference>
<dbReference type="PROSITE" id="PS51257">
    <property type="entry name" value="PROKAR_LIPOPROTEIN"/>
    <property type="match status" value="1"/>
</dbReference>
<protein>
    <recommendedName>
        <fullName evidence="4">Lipoprotein</fullName>
    </recommendedName>
</protein>
<evidence type="ECO:0000256" key="1">
    <source>
        <dbReference type="SAM" id="MobiDB-lite"/>
    </source>
</evidence>
<evidence type="ECO:0000313" key="2">
    <source>
        <dbReference type="EMBL" id="MET6989935.1"/>
    </source>
</evidence>
<accession>A0ABV2SRZ8</accession>
<evidence type="ECO:0008006" key="4">
    <source>
        <dbReference type="Google" id="ProtNLM"/>
    </source>
</evidence>